<evidence type="ECO:0000313" key="2">
    <source>
        <dbReference type="EMBL" id="EYB96245.1"/>
    </source>
</evidence>
<accession>A0A016T0I9</accession>
<proteinExistence type="predicted"/>
<comment type="caution">
    <text evidence="2">The sequence shown here is derived from an EMBL/GenBank/DDBJ whole genome shotgun (WGS) entry which is preliminary data.</text>
</comment>
<evidence type="ECO:0000256" key="1">
    <source>
        <dbReference type="SAM" id="MobiDB-lite"/>
    </source>
</evidence>
<gene>
    <name evidence="2" type="primary">Acey_s0152.g2881</name>
    <name evidence="2" type="ORF">Y032_0152g2881</name>
</gene>
<feature type="compositionally biased region" description="Polar residues" evidence="1">
    <location>
        <begin position="70"/>
        <end position="90"/>
    </location>
</feature>
<evidence type="ECO:0000313" key="3">
    <source>
        <dbReference type="Proteomes" id="UP000024635"/>
    </source>
</evidence>
<keyword evidence="3" id="KW-1185">Reference proteome</keyword>
<dbReference type="Proteomes" id="UP000024635">
    <property type="component" value="Unassembled WGS sequence"/>
</dbReference>
<dbReference type="EMBL" id="JARK01001488">
    <property type="protein sequence ID" value="EYB96245.1"/>
    <property type="molecule type" value="Genomic_DNA"/>
</dbReference>
<dbReference type="OrthoDB" id="10543532at2759"/>
<feature type="region of interest" description="Disordered" evidence="1">
    <location>
        <begin position="22"/>
        <end position="90"/>
    </location>
</feature>
<protein>
    <submittedName>
        <fullName evidence="2">Uncharacterized protein</fullName>
    </submittedName>
</protein>
<reference evidence="3" key="1">
    <citation type="journal article" date="2015" name="Nat. Genet.">
        <title>The genome and transcriptome of the zoonotic hookworm Ancylostoma ceylanicum identify infection-specific gene families.</title>
        <authorList>
            <person name="Schwarz E.M."/>
            <person name="Hu Y."/>
            <person name="Antoshechkin I."/>
            <person name="Miller M.M."/>
            <person name="Sternberg P.W."/>
            <person name="Aroian R.V."/>
        </authorList>
    </citation>
    <scope>NUCLEOTIDE SEQUENCE</scope>
    <source>
        <strain evidence="3">HY135</strain>
    </source>
</reference>
<organism evidence="2 3">
    <name type="scientific">Ancylostoma ceylanicum</name>
    <dbReference type="NCBI Taxonomy" id="53326"/>
    <lineage>
        <taxon>Eukaryota</taxon>
        <taxon>Metazoa</taxon>
        <taxon>Ecdysozoa</taxon>
        <taxon>Nematoda</taxon>
        <taxon>Chromadorea</taxon>
        <taxon>Rhabditida</taxon>
        <taxon>Rhabditina</taxon>
        <taxon>Rhabditomorpha</taxon>
        <taxon>Strongyloidea</taxon>
        <taxon>Ancylostomatidae</taxon>
        <taxon>Ancylostomatinae</taxon>
        <taxon>Ancylostoma</taxon>
    </lineage>
</organism>
<dbReference type="AlphaFoldDB" id="A0A016T0I9"/>
<sequence>MFSVNCFYSCNGLTKPSIIMEGVTHPPRQRQRTQNKVNITRAANGDSSETAFQPGSFMDIDDDVEDPRKNSNSSFFTANQGSQSILNMKI</sequence>
<name>A0A016T0I9_9BILA</name>